<name>A0A182RK46_ANOFN</name>
<dbReference type="STRING" id="62324.A0A182RK46"/>
<dbReference type="VEuPathDB" id="VectorBase:AFUN006614"/>
<protein>
    <submittedName>
        <fullName evidence="1">Uncharacterized protein</fullName>
    </submittedName>
</protein>
<dbReference type="EnsemblMetazoa" id="AFUN006614-RA">
    <property type="protein sequence ID" value="AFUN006614-PA"/>
    <property type="gene ID" value="AFUN006614"/>
</dbReference>
<dbReference type="VEuPathDB" id="VectorBase:AFUN2_014223"/>
<proteinExistence type="predicted"/>
<organism evidence="1">
    <name type="scientific">Anopheles funestus</name>
    <name type="common">African malaria mosquito</name>
    <dbReference type="NCBI Taxonomy" id="62324"/>
    <lineage>
        <taxon>Eukaryota</taxon>
        <taxon>Metazoa</taxon>
        <taxon>Ecdysozoa</taxon>
        <taxon>Arthropoda</taxon>
        <taxon>Hexapoda</taxon>
        <taxon>Insecta</taxon>
        <taxon>Pterygota</taxon>
        <taxon>Neoptera</taxon>
        <taxon>Endopterygota</taxon>
        <taxon>Diptera</taxon>
        <taxon>Nematocera</taxon>
        <taxon>Culicoidea</taxon>
        <taxon>Culicidae</taxon>
        <taxon>Anophelinae</taxon>
        <taxon>Anopheles</taxon>
    </lineage>
</organism>
<evidence type="ECO:0000313" key="1">
    <source>
        <dbReference type="EnsemblMetazoa" id="AFUN006614-PA"/>
    </source>
</evidence>
<reference evidence="1" key="1">
    <citation type="submission" date="2020-05" db="UniProtKB">
        <authorList>
            <consortium name="EnsemblMetazoa"/>
        </authorList>
    </citation>
    <scope>IDENTIFICATION</scope>
    <source>
        <strain evidence="1">FUMOZ</strain>
    </source>
</reference>
<sequence>MLFGCMSSEEDVMPDLFFEQGLRFNSDGCVRILEMIVKPWITRVANNGRLIPHDYKNYQIRMDDNFYVFTSPNQWPLNSPDLNLLDYYDNNPNRSSCNTGKAELMVTVKFIAII</sequence>
<accession>A0A182RK46</accession>
<dbReference type="AlphaFoldDB" id="A0A182RK46"/>